<gene>
    <name evidence="1" type="ORF">KV203_06330</name>
</gene>
<dbReference type="Gene3D" id="1.10.357.10">
    <property type="entry name" value="Tetracycline Repressor, domain 2"/>
    <property type="match status" value="2"/>
</dbReference>
<evidence type="ECO:0000313" key="2">
    <source>
        <dbReference type="Proteomes" id="UP000887023"/>
    </source>
</evidence>
<keyword evidence="2" id="KW-1185">Reference proteome</keyword>
<name>A0ABX8SAY6_9ACTN</name>
<accession>A0ABX8SAY6</accession>
<organism evidence="1 2">
    <name type="scientific">Skermania pinensis</name>
    <dbReference type="NCBI Taxonomy" id="39122"/>
    <lineage>
        <taxon>Bacteria</taxon>
        <taxon>Bacillati</taxon>
        <taxon>Actinomycetota</taxon>
        <taxon>Actinomycetes</taxon>
        <taxon>Mycobacteriales</taxon>
        <taxon>Gordoniaceae</taxon>
        <taxon>Skermania</taxon>
    </lineage>
</organism>
<dbReference type="Proteomes" id="UP000887023">
    <property type="component" value="Chromosome"/>
</dbReference>
<protein>
    <submittedName>
        <fullName evidence="1">TetR/AcrR family transcriptional regulator</fullName>
    </submittedName>
</protein>
<evidence type="ECO:0000313" key="1">
    <source>
        <dbReference type="EMBL" id="QXQ14977.1"/>
    </source>
</evidence>
<dbReference type="InterPro" id="IPR009057">
    <property type="entry name" value="Homeodomain-like_sf"/>
</dbReference>
<proteinExistence type="predicted"/>
<dbReference type="SUPFAM" id="SSF46689">
    <property type="entry name" value="Homeodomain-like"/>
    <property type="match status" value="1"/>
</dbReference>
<dbReference type="RefSeq" id="WP_157079754.1">
    <property type="nucleotide sequence ID" value="NZ_CBCRUZ010000009.1"/>
</dbReference>
<dbReference type="EMBL" id="CP079105">
    <property type="protein sequence ID" value="QXQ14977.1"/>
    <property type="molecule type" value="Genomic_DNA"/>
</dbReference>
<sequence length="429" mass="46896">MEAGRRVLASSDEGLLLSGLTVDQVAESAGLSGQTFHTAFSTRSGAGVVGGKAAFIAELLDTLLDHRDPKLRARVEDVVAAQSAAAIGDPRQLVRDICRWDYERVRDEEDTQLRIVACAVARDNKRAVRSVKASYSDLLRIAHETTEGMLRSWGASLRQPFTLDKLAVVMTALVEGLVLRSRFDPEAVSPELFGDAVLALFASIMDVEQTHEHIDDVVAPLATAAMSEYAQRERDLPDDPEQAIVDAARIEFGQRGYYSTQRAHIAATAGVDLDLLRALYPSKVDIVAAGLEPMFEPLRRRVTSDIKVRRKPKQIIERYGLRLAELIVADPTFIEAMALVMSVQRSQGQVDSTLLREAMFFPGLIVETIEAGQASGAITSDVAAVEIAAAYTNNIIFRCLSRREESGEEVMAIVNRLVLHGVITHDSTA</sequence>
<dbReference type="InterPro" id="IPR036271">
    <property type="entry name" value="Tet_transcr_reg_TetR-rel_C_sf"/>
</dbReference>
<dbReference type="SUPFAM" id="SSF48498">
    <property type="entry name" value="Tetracyclin repressor-like, C-terminal domain"/>
    <property type="match status" value="1"/>
</dbReference>
<dbReference type="Gene3D" id="1.10.10.60">
    <property type="entry name" value="Homeodomain-like"/>
    <property type="match status" value="1"/>
</dbReference>
<reference evidence="1" key="1">
    <citation type="submission" date="2021-07" db="EMBL/GenBank/DDBJ databases">
        <title>Candidatus Kaistella beijingensis sp. nov. isolated from a municipal wastewater treatment plant is involved in sludge foaming.</title>
        <authorList>
            <person name="Song Y."/>
            <person name="Liu S.-J."/>
        </authorList>
    </citation>
    <scope>NUCLEOTIDE SEQUENCE</scope>
    <source>
        <strain evidence="1">DSM 43998</strain>
    </source>
</reference>